<protein>
    <submittedName>
        <fullName evidence="2">dTDP-fucosamine acetyltransferase</fullName>
        <ecNumber evidence="2">2.3.1.210</ecNumber>
    </submittedName>
</protein>
<dbReference type="Proteomes" id="UP001189915">
    <property type="component" value="Unassembled WGS sequence"/>
</dbReference>
<comment type="caution">
    <text evidence="2">The sequence shown here is derived from an EMBL/GenBank/DDBJ whole genome shotgun (WGS) entry which is preliminary data.</text>
</comment>
<evidence type="ECO:0000313" key="3">
    <source>
        <dbReference type="Proteomes" id="UP001189915"/>
    </source>
</evidence>
<evidence type="ECO:0000259" key="1">
    <source>
        <dbReference type="Pfam" id="PF00583"/>
    </source>
</evidence>
<dbReference type="SUPFAM" id="SSF55729">
    <property type="entry name" value="Acyl-CoA N-acyltransferases (Nat)"/>
    <property type="match status" value="1"/>
</dbReference>
<keyword evidence="2" id="KW-0012">Acyltransferase</keyword>
<evidence type="ECO:0000313" key="2">
    <source>
        <dbReference type="EMBL" id="CAJ0686498.1"/>
    </source>
</evidence>
<dbReference type="EMBL" id="CATWAF010000001">
    <property type="protein sequence ID" value="CAJ0686498.1"/>
    <property type="molecule type" value="Genomic_DNA"/>
</dbReference>
<dbReference type="GO" id="GO:0016747">
    <property type="term" value="F:acyltransferase activity, transferring groups other than amino-acyl groups"/>
    <property type="evidence" value="ECO:0007669"/>
    <property type="project" value="InterPro"/>
</dbReference>
<dbReference type="InterPro" id="IPR000182">
    <property type="entry name" value="GNAT_dom"/>
</dbReference>
<dbReference type="AlphaFoldDB" id="A0AAD2AR29"/>
<keyword evidence="3" id="KW-1185">Reference proteome</keyword>
<dbReference type="Gene3D" id="3.40.630.30">
    <property type="match status" value="1"/>
</dbReference>
<proteinExistence type="predicted"/>
<gene>
    <name evidence="2" type="primary">wecD_1</name>
    <name evidence="2" type="ORF">LMG18091_00597</name>
</gene>
<accession>A0AAD2AR29</accession>
<name>A0AAD2AR29_9RALS</name>
<feature type="domain" description="N-acetyltransferase" evidence="1">
    <location>
        <begin position="146"/>
        <end position="219"/>
    </location>
</feature>
<keyword evidence="2" id="KW-0808">Transferase</keyword>
<sequence length="242" mass="27050">MEISLSAIDKSRFGVTTAKSRIRRGDSVVELIAQARALQAELLIVRLPTIDIALAQELERFGAMLADTLIYYEKKQVEEYKVELPTGFRACLADEGDAELVEQAAESAFKGYFGHYHADPHLERHDCDAVYASWARSSCVDQGVANAVVLVKSGVEVAAFATLKRLDEARYEGVLFGVSPKYRNNGLHMALMRLAQNWGVENHAPSFLTSTQINNAPVQKNWCRAGLEPLNSFYTFHIWLRN</sequence>
<dbReference type="Pfam" id="PF00583">
    <property type="entry name" value="Acetyltransf_1"/>
    <property type="match status" value="1"/>
</dbReference>
<dbReference type="InterPro" id="IPR016181">
    <property type="entry name" value="Acyl_CoA_acyltransferase"/>
</dbReference>
<dbReference type="RefSeq" id="WP_316868519.1">
    <property type="nucleotide sequence ID" value="NZ_CATWAF010000001.1"/>
</dbReference>
<reference evidence="2 3" key="1">
    <citation type="submission" date="2023-07" db="EMBL/GenBank/DDBJ databases">
        <authorList>
            <person name="Peeters C."/>
        </authorList>
    </citation>
    <scope>NUCLEOTIDE SEQUENCE [LARGE SCALE GENOMIC DNA]</scope>
    <source>
        <strain evidence="2 3">LMG 18091</strain>
    </source>
</reference>
<dbReference type="EC" id="2.3.1.210" evidence="2"/>
<organism evidence="2 3">
    <name type="scientific">Ralstonia wenshanensis</name>
    <dbReference type="NCBI Taxonomy" id="2842456"/>
    <lineage>
        <taxon>Bacteria</taxon>
        <taxon>Pseudomonadati</taxon>
        <taxon>Pseudomonadota</taxon>
        <taxon>Betaproteobacteria</taxon>
        <taxon>Burkholderiales</taxon>
        <taxon>Burkholderiaceae</taxon>
        <taxon>Ralstonia</taxon>
    </lineage>
</organism>